<dbReference type="PRINTS" id="PR00502">
    <property type="entry name" value="NUDIXFAMILY"/>
</dbReference>
<dbReference type="InterPro" id="IPR000086">
    <property type="entry name" value="NUDIX_hydrolase_dom"/>
</dbReference>
<dbReference type="AlphaFoldDB" id="A0A0R2AC55"/>
<dbReference type="OrthoDB" id="9787476at2"/>
<evidence type="ECO:0000313" key="5">
    <source>
        <dbReference type="Proteomes" id="UP000051733"/>
    </source>
</evidence>
<gene>
    <name evidence="4" type="ORF">FC26_GL000484</name>
</gene>
<dbReference type="RefSeq" id="WP_057780418.1">
    <property type="nucleotide sequence ID" value="NZ_AYYY01000063.1"/>
</dbReference>
<keyword evidence="2 4" id="KW-0378">Hydrolase</keyword>
<evidence type="ECO:0000259" key="3">
    <source>
        <dbReference type="PROSITE" id="PS51462"/>
    </source>
</evidence>
<organism evidence="4 5">
    <name type="scientific">Paucilactobacillus vaccinostercus DSM 20634</name>
    <dbReference type="NCBI Taxonomy" id="1423813"/>
    <lineage>
        <taxon>Bacteria</taxon>
        <taxon>Bacillati</taxon>
        <taxon>Bacillota</taxon>
        <taxon>Bacilli</taxon>
        <taxon>Lactobacillales</taxon>
        <taxon>Lactobacillaceae</taxon>
        <taxon>Paucilactobacillus</taxon>
    </lineage>
</organism>
<dbReference type="PANTHER" id="PTHR43046:SF2">
    <property type="entry name" value="8-OXO-DGTP DIPHOSPHATASE-RELATED"/>
    <property type="match status" value="1"/>
</dbReference>
<evidence type="ECO:0000256" key="2">
    <source>
        <dbReference type="ARBA" id="ARBA00022801"/>
    </source>
</evidence>
<feature type="domain" description="Nudix hydrolase" evidence="3">
    <location>
        <begin position="16"/>
        <end position="149"/>
    </location>
</feature>
<dbReference type="CDD" id="cd04677">
    <property type="entry name" value="NUDIX_Hydrolase"/>
    <property type="match status" value="1"/>
</dbReference>
<name>A0A0R2AC55_9LACO</name>
<dbReference type="GO" id="GO:0016787">
    <property type="term" value="F:hydrolase activity"/>
    <property type="evidence" value="ECO:0007669"/>
    <property type="project" value="UniProtKB-KW"/>
</dbReference>
<dbReference type="Pfam" id="PF00293">
    <property type="entry name" value="NUDIX"/>
    <property type="match status" value="1"/>
</dbReference>
<comment type="caution">
    <text evidence="4">The sequence shown here is derived from an EMBL/GenBank/DDBJ whole genome shotgun (WGS) entry which is preliminary data.</text>
</comment>
<reference evidence="4 5" key="1">
    <citation type="journal article" date="2015" name="Genome Announc.">
        <title>Expanding the biotechnology potential of lactobacilli through comparative genomics of 213 strains and associated genera.</title>
        <authorList>
            <person name="Sun Z."/>
            <person name="Harris H.M."/>
            <person name="McCann A."/>
            <person name="Guo C."/>
            <person name="Argimon S."/>
            <person name="Zhang W."/>
            <person name="Yang X."/>
            <person name="Jeffery I.B."/>
            <person name="Cooney J.C."/>
            <person name="Kagawa T.F."/>
            <person name="Liu W."/>
            <person name="Song Y."/>
            <person name="Salvetti E."/>
            <person name="Wrobel A."/>
            <person name="Rasinkangas P."/>
            <person name="Parkhill J."/>
            <person name="Rea M.C."/>
            <person name="O'Sullivan O."/>
            <person name="Ritari J."/>
            <person name="Douillard F.P."/>
            <person name="Paul Ross R."/>
            <person name="Yang R."/>
            <person name="Briner A.E."/>
            <person name="Felis G.E."/>
            <person name="de Vos W.M."/>
            <person name="Barrangou R."/>
            <person name="Klaenhammer T.R."/>
            <person name="Caufield P.W."/>
            <person name="Cui Y."/>
            <person name="Zhang H."/>
            <person name="O'Toole P.W."/>
        </authorList>
    </citation>
    <scope>NUCLEOTIDE SEQUENCE [LARGE SCALE GENOMIC DNA]</scope>
    <source>
        <strain evidence="4 5">DSM 20634</strain>
    </source>
</reference>
<dbReference type="Proteomes" id="UP000051733">
    <property type="component" value="Unassembled WGS sequence"/>
</dbReference>
<proteinExistence type="predicted"/>
<evidence type="ECO:0000256" key="1">
    <source>
        <dbReference type="ARBA" id="ARBA00001946"/>
    </source>
</evidence>
<dbReference type="InterPro" id="IPR015797">
    <property type="entry name" value="NUDIX_hydrolase-like_dom_sf"/>
</dbReference>
<keyword evidence="5" id="KW-1185">Reference proteome</keyword>
<accession>A0A0R2AC55</accession>
<evidence type="ECO:0000313" key="4">
    <source>
        <dbReference type="EMBL" id="KRM60396.1"/>
    </source>
</evidence>
<dbReference type="SUPFAM" id="SSF55811">
    <property type="entry name" value="Nudix"/>
    <property type="match status" value="1"/>
</dbReference>
<comment type="cofactor">
    <cofactor evidence="1">
        <name>Mg(2+)</name>
        <dbReference type="ChEBI" id="CHEBI:18420"/>
    </cofactor>
</comment>
<dbReference type="PANTHER" id="PTHR43046">
    <property type="entry name" value="GDP-MANNOSE MANNOSYL HYDROLASE"/>
    <property type="match status" value="1"/>
</dbReference>
<dbReference type="InterPro" id="IPR020476">
    <property type="entry name" value="Nudix_hydrolase"/>
</dbReference>
<dbReference type="PATRIC" id="fig|1423813.3.peg.494"/>
<dbReference type="EMBL" id="AYYY01000063">
    <property type="protein sequence ID" value="KRM60396.1"/>
    <property type="molecule type" value="Genomic_DNA"/>
</dbReference>
<dbReference type="PROSITE" id="PS51462">
    <property type="entry name" value="NUDIX"/>
    <property type="match status" value="1"/>
</dbReference>
<dbReference type="Gene3D" id="3.90.79.10">
    <property type="entry name" value="Nucleoside Triphosphate Pyrophosphohydrolase"/>
    <property type="match status" value="1"/>
</dbReference>
<protein>
    <submittedName>
        <fullName evidence="4">NTP pyrophosphohydrolase</fullName>
    </submittedName>
</protein>
<sequence>MADYVHEIRKLVGHRPIIMNTAAGILVNARQEVLLNERVDTGNWSLPGGYLEYGETYAQACVREYKEDSGIDVAIVNRIDIFDEGDVHYPNGDVTQTITGLFLVRQVGGQALDHATNETVRVKYFPFDQLPPLLNQQTQDMLEAARQYLQQQKG</sequence>
<dbReference type="STRING" id="1423813.FC26_GL000484"/>